<comment type="similarity">
    <text evidence="1">Belongs to the UPF0749 family.</text>
</comment>
<dbReference type="Proteomes" id="UP000769780">
    <property type="component" value="Unassembled WGS sequence"/>
</dbReference>
<dbReference type="PANTHER" id="PTHR37313:SF2">
    <property type="entry name" value="UPF0749 PROTEIN YLXX"/>
    <property type="match status" value="1"/>
</dbReference>
<evidence type="ECO:0000256" key="2">
    <source>
        <dbReference type="SAM" id="Phobius"/>
    </source>
</evidence>
<feature type="transmembrane region" description="Helical" evidence="2">
    <location>
        <begin position="7"/>
        <end position="25"/>
    </location>
</feature>
<keyword evidence="2" id="KW-1133">Transmembrane helix</keyword>
<name>A0ABS7K6A1_9BACI</name>
<sequence>MVGAQKNLYFSVTASIIGFMVAIQFQTVSEPVNRDTRDTWELRNDLMGEKELQSELLQEIRMVEDTLTKYESEREMSKGELLKETLEELKIEAGMSDVSGPGIILTLQPVMNELGHEVPMSYVSPSLLQRLINELNMYGALHISIDGQRVINTTVIRDIGTVTKIDGHSLNNLPFKIKVITKGSEEAEKLFKRIEISDIVEDFFVDNLQMMIKKPEEDIEIPGYQDTIRIRYMEPVE</sequence>
<keyword evidence="4" id="KW-1185">Reference proteome</keyword>
<evidence type="ECO:0000256" key="1">
    <source>
        <dbReference type="ARBA" id="ARBA00009108"/>
    </source>
</evidence>
<keyword evidence="2" id="KW-0472">Membrane</keyword>
<organism evidence="3 4">
    <name type="scientific">Mesobacillus maritimus</name>
    <dbReference type="NCBI Taxonomy" id="1643336"/>
    <lineage>
        <taxon>Bacteria</taxon>
        <taxon>Bacillati</taxon>
        <taxon>Bacillota</taxon>
        <taxon>Bacilli</taxon>
        <taxon>Bacillales</taxon>
        <taxon>Bacillaceae</taxon>
        <taxon>Mesobacillus</taxon>
    </lineage>
</organism>
<reference evidence="3 4" key="1">
    <citation type="submission" date="2020-07" db="EMBL/GenBank/DDBJ databases">
        <title>Fungal Genomes of the International Space Station.</title>
        <authorList>
            <person name="Seuylemezian A."/>
            <person name="Singh N.K."/>
            <person name="Wood J."/>
            <person name="Venkateswaran K."/>
        </authorList>
    </citation>
    <scope>NUCLEOTIDE SEQUENCE [LARGE SCALE GENOMIC DNA]</scope>
    <source>
        <strain evidence="3 4">PL-B2</strain>
    </source>
</reference>
<gene>
    <name evidence="3" type="ORF">H0185_12750</name>
</gene>
<dbReference type="RefSeq" id="WP_221873887.1">
    <property type="nucleotide sequence ID" value="NZ_JACWFH010000013.1"/>
</dbReference>
<proteinExistence type="inferred from homology"/>
<protein>
    <submittedName>
        <fullName evidence="3">DUF881 domain-containing protein</fullName>
    </submittedName>
</protein>
<dbReference type="EMBL" id="JACWFH010000013">
    <property type="protein sequence ID" value="MBY0097666.1"/>
    <property type="molecule type" value="Genomic_DNA"/>
</dbReference>
<dbReference type="PANTHER" id="PTHR37313">
    <property type="entry name" value="UPF0749 PROTEIN RV1825"/>
    <property type="match status" value="1"/>
</dbReference>
<accession>A0ABS7K6A1</accession>
<dbReference type="Gene3D" id="3.30.70.1880">
    <property type="entry name" value="Protein of unknown function DUF881"/>
    <property type="match status" value="1"/>
</dbReference>
<keyword evidence="2" id="KW-0812">Transmembrane</keyword>
<evidence type="ECO:0000313" key="3">
    <source>
        <dbReference type="EMBL" id="MBY0097666.1"/>
    </source>
</evidence>
<comment type="caution">
    <text evidence="3">The sequence shown here is derived from an EMBL/GenBank/DDBJ whole genome shotgun (WGS) entry which is preliminary data.</text>
</comment>
<dbReference type="InterPro" id="IPR010273">
    <property type="entry name" value="DUF881"/>
</dbReference>
<dbReference type="Pfam" id="PF05949">
    <property type="entry name" value="DUF881"/>
    <property type="match status" value="1"/>
</dbReference>
<evidence type="ECO:0000313" key="4">
    <source>
        <dbReference type="Proteomes" id="UP000769780"/>
    </source>
</evidence>